<reference evidence="3 4" key="1">
    <citation type="journal article" date="2014" name="World J. Microbiol. Biotechnol.">
        <title>Biodiversity and physiological characteristics of Antarctic and Arctic lichens-associated bacteria.</title>
        <authorList>
            <person name="Lee Y.M."/>
            <person name="Kim E.H."/>
            <person name="Lee H.K."/>
            <person name="Hong S.G."/>
        </authorList>
    </citation>
    <scope>NUCLEOTIDE SEQUENCE [LARGE SCALE GENOMIC DNA]</scope>
    <source>
        <strain evidence="3 4">PAMC 26569</strain>
        <plasmid evidence="3">unnamed1</plasmid>
    </source>
</reference>
<dbReference type="KEGG" id="lck:HN018_22360"/>
<organism evidence="3 4">
    <name type="scientific">Lichenicola cladoniae</name>
    <dbReference type="NCBI Taxonomy" id="1484109"/>
    <lineage>
        <taxon>Bacteria</taxon>
        <taxon>Pseudomonadati</taxon>
        <taxon>Pseudomonadota</taxon>
        <taxon>Alphaproteobacteria</taxon>
        <taxon>Acetobacterales</taxon>
        <taxon>Acetobacteraceae</taxon>
        <taxon>Lichenicola</taxon>
    </lineage>
</organism>
<feature type="region of interest" description="Disordered" evidence="1">
    <location>
        <begin position="201"/>
        <end position="229"/>
    </location>
</feature>
<feature type="domain" description="Bartonella effector protein BID" evidence="2">
    <location>
        <begin position="11"/>
        <end position="83"/>
    </location>
</feature>
<evidence type="ECO:0000313" key="4">
    <source>
        <dbReference type="Proteomes" id="UP000500767"/>
    </source>
</evidence>
<geneLocation type="plasmid" evidence="3 4">
    <name>unnamed1</name>
</geneLocation>
<evidence type="ECO:0000259" key="2">
    <source>
        <dbReference type="Pfam" id="PF17841"/>
    </source>
</evidence>
<keyword evidence="4" id="KW-1185">Reference proteome</keyword>
<name>A0A6M8HX57_9PROT</name>
<dbReference type="AlphaFoldDB" id="A0A6M8HX57"/>
<proteinExistence type="predicted"/>
<dbReference type="EMBL" id="CP053709">
    <property type="protein sequence ID" value="QKE92958.1"/>
    <property type="molecule type" value="Genomic_DNA"/>
</dbReference>
<feature type="region of interest" description="Disordered" evidence="1">
    <location>
        <begin position="171"/>
        <end position="190"/>
    </location>
</feature>
<dbReference type="Pfam" id="PF17841">
    <property type="entry name" value="Bep_C_terminal"/>
    <property type="match status" value="1"/>
</dbReference>
<protein>
    <submittedName>
        <fullName evidence="3">BID domain-containing protein</fullName>
    </submittedName>
</protein>
<gene>
    <name evidence="3" type="ORF">HN018_22360</name>
</gene>
<evidence type="ECO:0000256" key="1">
    <source>
        <dbReference type="SAM" id="MobiDB-lite"/>
    </source>
</evidence>
<feature type="compositionally biased region" description="Low complexity" evidence="1">
    <location>
        <begin position="171"/>
        <end position="181"/>
    </location>
</feature>
<sequence length="229" mass="24609">MRVRAYIIARRYTYRDPHAARAALDELVKSQGWTSAASRIEADPLQLGELRGKEGLFAGAKARAERVAAQRAAGAIGSSLERIGEAEARAERSYRTGVEAQRMADATGIPRLSAAAEAAIGVVAAEPDEKARAVAWRAVQADERVSGELWAFGAAVEQRFGEEGVRAMLRTGGRRGAGTAASVTPKQRPELDRVAELTAALKSGEQADTSLTQRKAENERQGQRRGLRT</sequence>
<dbReference type="InterPro" id="IPR041533">
    <property type="entry name" value="Bep_BID"/>
</dbReference>
<dbReference type="Proteomes" id="UP000500767">
    <property type="component" value="Plasmid unnamed1"/>
</dbReference>
<evidence type="ECO:0000313" key="3">
    <source>
        <dbReference type="EMBL" id="QKE92958.1"/>
    </source>
</evidence>
<dbReference type="RefSeq" id="WP_171836573.1">
    <property type="nucleotide sequence ID" value="NZ_CP053709.1"/>
</dbReference>
<accession>A0A6M8HX57</accession>
<keyword evidence="3" id="KW-0614">Plasmid</keyword>